<dbReference type="EMBL" id="CM009301">
    <property type="protein sequence ID" value="KAI9384197.1"/>
    <property type="molecule type" value="Genomic_DNA"/>
</dbReference>
<sequence length="123" mass="13912">MPKKTLHSLFQKKKKQIDPFLCPIQPKHSSSSSATTTLLKTTKIVYLTVPVQQSFIIPFTAATKFLPLDHSSSSVVFFSFFFPLFSRPATQPVNPTTLLQQAPQQPSSVHFFLILFHSQHPQQ</sequence>
<organism evidence="1 2">
    <name type="scientific">Populus trichocarpa</name>
    <name type="common">Western balsam poplar</name>
    <name type="synonym">Populus balsamifera subsp. trichocarpa</name>
    <dbReference type="NCBI Taxonomy" id="3694"/>
    <lineage>
        <taxon>Eukaryota</taxon>
        <taxon>Viridiplantae</taxon>
        <taxon>Streptophyta</taxon>
        <taxon>Embryophyta</taxon>
        <taxon>Tracheophyta</taxon>
        <taxon>Spermatophyta</taxon>
        <taxon>Magnoliopsida</taxon>
        <taxon>eudicotyledons</taxon>
        <taxon>Gunneridae</taxon>
        <taxon>Pentapetalae</taxon>
        <taxon>rosids</taxon>
        <taxon>fabids</taxon>
        <taxon>Malpighiales</taxon>
        <taxon>Salicaceae</taxon>
        <taxon>Saliceae</taxon>
        <taxon>Populus</taxon>
    </lineage>
</organism>
<evidence type="ECO:0000313" key="1">
    <source>
        <dbReference type="EMBL" id="KAI9384197.1"/>
    </source>
</evidence>
<dbReference type="Proteomes" id="UP000006729">
    <property type="component" value="Chromosome 12"/>
</dbReference>
<proteinExistence type="predicted"/>
<accession>A0ACC0S4R3</accession>
<reference evidence="1 2" key="1">
    <citation type="journal article" date="2006" name="Science">
        <title>The genome of black cottonwood, Populus trichocarpa (Torr. &amp; Gray).</title>
        <authorList>
            <person name="Tuskan G.A."/>
            <person name="Difazio S."/>
            <person name="Jansson S."/>
            <person name="Bohlmann J."/>
            <person name="Grigoriev I."/>
            <person name="Hellsten U."/>
            <person name="Putnam N."/>
            <person name="Ralph S."/>
            <person name="Rombauts S."/>
            <person name="Salamov A."/>
            <person name="Schein J."/>
            <person name="Sterck L."/>
            <person name="Aerts A."/>
            <person name="Bhalerao R.R."/>
            <person name="Bhalerao R.P."/>
            <person name="Blaudez D."/>
            <person name="Boerjan W."/>
            <person name="Brun A."/>
            <person name="Brunner A."/>
            <person name="Busov V."/>
            <person name="Campbell M."/>
            <person name="Carlson J."/>
            <person name="Chalot M."/>
            <person name="Chapman J."/>
            <person name="Chen G.L."/>
            <person name="Cooper D."/>
            <person name="Coutinho P.M."/>
            <person name="Couturier J."/>
            <person name="Covert S."/>
            <person name="Cronk Q."/>
            <person name="Cunningham R."/>
            <person name="Davis J."/>
            <person name="Degroeve S."/>
            <person name="Dejardin A."/>
            <person name="Depamphilis C."/>
            <person name="Detter J."/>
            <person name="Dirks B."/>
            <person name="Dubchak I."/>
            <person name="Duplessis S."/>
            <person name="Ehlting J."/>
            <person name="Ellis B."/>
            <person name="Gendler K."/>
            <person name="Goodstein D."/>
            <person name="Gribskov M."/>
            <person name="Grimwood J."/>
            <person name="Groover A."/>
            <person name="Gunter L."/>
            <person name="Hamberger B."/>
            <person name="Heinze B."/>
            <person name="Helariutta Y."/>
            <person name="Henrissat B."/>
            <person name="Holligan D."/>
            <person name="Holt R."/>
            <person name="Huang W."/>
            <person name="Islam-Faridi N."/>
            <person name="Jones S."/>
            <person name="Jones-Rhoades M."/>
            <person name="Jorgensen R."/>
            <person name="Joshi C."/>
            <person name="Kangasjarvi J."/>
            <person name="Karlsson J."/>
            <person name="Kelleher C."/>
            <person name="Kirkpatrick R."/>
            <person name="Kirst M."/>
            <person name="Kohler A."/>
            <person name="Kalluri U."/>
            <person name="Larimer F."/>
            <person name="Leebens-Mack J."/>
            <person name="Leple J.C."/>
            <person name="Locascio P."/>
            <person name="Lou Y."/>
            <person name="Lucas S."/>
            <person name="Martin F."/>
            <person name="Montanini B."/>
            <person name="Napoli C."/>
            <person name="Nelson D.R."/>
            <person name="Nelson C."/>
            <person name="Nieminen K."/>
            <person name="Nilsson O."/>
            <person name="Pereda V."/>
            <person name="Peter G."/>
            <person name="Philippe R."/>
            <person name="Pilate G."/>
            <person name="Poliakov A."/>
            <person name="Razumovskaya J."/>
            <person name="Richardson P."/>
            <person name="Rinaldi C."/>
            <person name="Ritland K."/>
            <person name="Rouze P."/>
            <person name="Ryaboy D."/>
            <person name="Schmutz J."/>
            <person name="Schrader J."/>
            <person name="Segerman B."/>
            <person name="Shin H."/>
            <person name="Siddiqui A."/>
            <person name="Sterky F."/>
            <person name="Terry A."/>
            <person name="Tsai C.J."/>
            <person name="Uberbacher E."/>
            <person name="Unneberg P."/>
            <person name="Vahala J."/>
            <person name="Wall K."/>
            <person name="Wessler S."/>
            <person name="Yang G."/>
            <person name="Yin T."/>
            <person name="Douglas C."/>
            <person name="Marra M."/>
            <person name="Sandberg G."/>
            <person name="Van de Peer Y."/>
            <person name="Rokhsar D."/>
        </authorList>
    </citation>
    <scope>NUCLEOTIDE SEQUENCE [LARGE SCALE GENOMIC DNA]</scope>
    <source>
        <strain evidence="2">cv. Nisqually</strain>
    </source>
</reference>
<protein>
    <submittedName>
        <fullName evidence="1">Uncharacterized protein</fullName>
    </submittedName>
</protein>
<evidence type="ECO:0000313" key="2">
    <source>
        <dbReference type="Proteomes" id="UP000006729"/>
    </source>
</evidence>
<name>A0ACC0S4R3_POPTR</name>
<gene>
    <name evidence="1" type="ORF">POPTR_012G023250v4</name>
</gene>
<keyword evidence="2" id="KW-1185">Reference proteome</keyword>
<comment type="caution">
    <text evidence="1">The sequence shown here is derived from an EMBL/GenBank/DDBJ whole genome shotgun (WGS) entry which is preliminary data.</text>
</comment>